<dbReference type="OrthoDB" id="59988at2"/>
<dbReference type="InterPro" id="IPR015943">
    <property type="entry name" value="WD40/YVTN_repeat-like_dom_sf"/>
</dbReference>
<feature type="signal peptide" evidence="1">
    <location>
        <begin position="1"/>
        <end position="19"/>
    </location>
</feature>
<evidence type="ECO:0000313" key="3">
    <source>
        <dbReference type="Proteomes" id="UP000192582"/>
    </source>
</evidence>
<proteinExistence type="predicted"/>
<keyword evidence="1" id="KW-0732">Signal</keyword>
<dbReference type="EMBL" id="FWWU01000009">
    <property type="protein sequence ID" value="SMB93436.1"/>
    <property type="molecule type" value="Genomic_DNA"/>
</dbReference>
<protein>
    <submittedName>
        <fullName evidence="2">Uncharacterized protein</fullName>
    </submittedName>
</protein>
<dbReference type="Proteomes" id="UP000192582">
    <property type="component" value="Unassembled WGS sequence"/>
</dbReference>
<sequence>MKKLSLASALLGVTVLLSACNNDSAPTSTFRLTVKAEGVPSVPVTVTNTTTNTQSFTSTVEGSKTFSALRAGDVFKVEAGVVNGYTTPGAQTVTLGSDKTVTLTYAPAPKRLEAERITGKVEGNALKIGDVYAGVDEPNFIGQGSVDGANTLELDLTNVVPPSLSLLFTGCKTSSGGVLPNVRGWGTEELRAYSPQGDLLGTITEQIAPGSVGAGTLLLRVYAEAAATSRGTCQGSGGTTSLDLTLKGGWNLLALNGSGQNFSLRNADPNAHSVLKFKAADVRVSAFLEPSALEFKNDDPAAAEVSFAQVGGYSGSVKLQTDDSTLTVEPDTLTLPALAAQSISSPAGILGSLGVGEQRVVTTLKFRYKGTQNVNKPFALQVLDSAGKKVGSGSGTLNVQRVGISLYFSASQVQVVPNAPVRLPFHVSSVLGFTGAVTVHLEGLPSGVTANTATVNLGADGYALGELTVQGGAALKPGEYGATLVAEGNGRSASTPVKTVVPQPAVLVSVGSNGSPVSGYQGGSASVTVSAASQSGSSGKVNLTLMDLPAGVQAPPVSVDVTANATTTVTVPLQLAADAALGTATVRVVSDGMVGTGNNTFSLTVKPARTAVGNVTREIFPASPGSWVLVSNVYSGGIYTATLRRISGGQTAKELTLTTGGDVRLLPISGGDVYVTADAGSSSKIVRLKDDGSTTELSGPARLAPSYRGAAVDASGSIWFVREASSQIGLTKYGLSRWDPATQTVQTVDDTQSYNSSPFSSTDLVESNSGAYLVYQGNHNGKLLRIDTAKSSVTLLPSAGDSVGSVAVSDAGQVWFTTYGKLSRINADNSVTTFDLDGNLSLIGFDAVTPDVLWVTGGGKLLKLDPANAAIKQSVAVDASSRAVTNRDGGVTLIASESMGGNYQSHLTVVR</sequence>
<gene>
    <name evidence="2" type="ORF">SAMN00790413_01983</name>
</gene>
<keyword evidence="3" id="KW-1185">Reference proteome</keyword>
<organism evidence="2 3">
    <name type="scientific">Deinococcus hopiensis KR-140</name>
    <dbReference type="NCBI Taxonomy" id="695939"/>
    <lineage>
        <taxon>Bacteria</taxon>
        <taxon>Thermotogati</taxon>
        <taxon>Deinococcota</taxon>
        <taxon>Deinococci</taxon>
        <taxon>Deinococcales</taxon>
        <taxon>Deinococcaceae</taxon>
        <taxon>Deinococcus</taxon>
    </lineage>
</organism>
<reference evidence="2 3" key="1">
    <citation type="submission" date="2017-04" db="EMBL/GenBank/DDBJ databases">
        <authorList>
            <person name="Afonso C.L."/>
            <person name="Miller P.J."/>
            <person name="Scott M.A."/>
            <person name="Spackman E."/>
            <person name="Goraichik I."/>
            <person name="Dimitrov K.M."/>
            <person name="Suarez D.L."/>
            <person name="Swayne D.E."/>
        </authorList>
    </citation>
    <scope>NUCLEOTIDE SEQUENCE [LARGE SCALE GENOMIC DNA]</scope>
    <source>
        <strain evidence="2 3">KR-140</strain>
    </source>
</reference>
<dbReference type="AlphaFoldDB" id="A0A1W1VJD7"/>
<evidence type="ECO:0000313" key="2">
    <source>
        <dbReference type="EMBL" id="SMB93436.1"/>
    </source>
</evidence>
<dbReference type="SUPFAM" id="SSF101898">
    <property type="entry name" value="NHL repeat"/>
    <property type="match status" value="1"/>
</dbReference>
<feature type="chain" id="PRO_5011963854" evidence="1">
    <location>
        <begin position="20"/>
        <end position="911"/>
    </location>
</feature>
<dbReference type="PROSITE" id="PS51257">
    <property type="entry name" value="PROKAR_LIPOPROTEIN"/>
    <property type="match status" value="1"/>
</dbReference>
<dbReference type="RefSeq" id="WP_139806949.1">
    <property type="nucleotide sequence ID" value="NZ_FWWU01000009.1"/>
</dbReference>
<name>A0A1W1VJD7_9DEIO</name>
<evidence type="ECO:0000256" key="1">
    <source>
        <dbReference type="SAM" id="SignalP"/>
    </source>
</evidence>
<dbReference type="Gene3D" id="2.130.10.10">
    <property type="entry name" value="YVTN repeat-like/Quinoprotein amine dehydrogenase"/>
    <property type="match status" value="1"/>
</dbReference>
<accession>A0A1W1VJD7</accession>